<evidence type="ECO:0000313" key="3">
    <source>
        <dbReference type="Proteomes" id="UP000010483"/>
    </source>
</evidence>
<evidence type="ECO:0000313" key="2">
    <source>
        <dbReference type="EMBL" id="AFZ46163.1"/>
    </source>
</evidence>
<keyword evidence="1" id="KW-0175">Coiled coil</keyword>
<dbReference type="EMBL" id="CP003940">
    <property type="protein sequence ID" value="AFZ46163.1"/>
    <property type="molecule type" value="Genomic_DNA"/>
</dbReference>
<dbReference type="KEGG" id="csn:Cyast_0180"/>
<reference evidence="3" key="1">
    <citation type="journal article" date="2013" name="Proc. Natl. Acad. Sci. U.S.A.">
        <title>Improving the coverage of the cyanobacterial phylum using diversity-driven genome sequencing.</title>
        <authorList>
            <person name="Shih P.M."/>
            <person name="Wu D."/>
            <person name="Latifi A."/>
            <person name="Axen S.D."/>
            <person name="Fewer D.P."/>
            <person name="Talla E."/>
            <person name="Calteau A."/>
            <person name="Cai F."/>
            <person name="Tandeau de Marsac N."/>
            <person name="Rippka R."/>
            <person name="Herdman M."/>
            <person name="Sivonen K."/>
            <person name="Coursin T."/>
            <person name="Laurent T."/>
            <person name="Goodwin L."/>
            <person name="Nolan M."/>
            <person name="Davenport K.W."/>
            <person name="Han C.S."/>
            <person name="Rubin E.M."/>
            <person name="Eisen J.A."/>
            <person name="Woyke T."/>
            <person name="Gugger M."/>
            <person name="Kerfeld C.A."/>
        </authorList>
    </citation>
    <scope>NUCLEOTIDE SEQUENCE [LARGE SCALE GENOMIC DNA]</scope>
    <source>
        <strain evidence="3">ATCC 29140 / PCC 7202</strain>
    </source>
</reference>
<dbReference type="AlphaFoldDB" id="K9YJ99"/>
<dbReference type="HOGENOM" id="CLU_2272712_0_0_3"/>
<dbReference type="BioCyc" id="CSTA292563:G1353-182-MONOMER"/>
<accession>K9YJ99</accession>
<name>K9YJ99_CYASC</name>
<proteinExistence type="predicted"/>
<keyword evidence="3" id="KW-1185">Reference proteome</keyword>
<protein>
    <submittedName>
        <fullName evidence="2">Uncharacterized protein</fullName>
    </submittedName>
</protein>
<gene>
    <name evidence="2" type="ordered locus">Cyast_0180</name>
</gene>
<dbReference type="eggNOG" id="ENOG5032WJ3">
    <property type="taxonomic scope" value="Bacteria"/>
</dbReference>
<evidence type="ECO:0000256" key="1">
    <source>
        <dbReference type="SAM" id="Coils"/>
    </source>
</evidence>
<dbReference type="STRING" id="292563.Cyast_0180"/>
<feature type="coiled-coil region" evidence="1">
    <location>
        <begin position="75"/>
        <end position="102"/>
    </location>
</feature>
<organism evidence="2 3">
    <name type="scientific">Cyanobacterium stanieri (strain ATCC 29140 / PCC 7202)</name>
    <dbReference type="NCBI Taxonomy" id="292563"/>
    <lineage>
        <taxon>Bacteria</taxon>
        <taxon>Bacillati</taxon>
        <taxon>Cyanobacteriota</taxon>
        <taxon>Cyanophyceae</taxon>
        <taxon>Oscillatoriophycideae</taxon>
        <taxon>Chroococcales</taxon>
        <taxon>Geminocystaceae</taxon>
        <taxon>Cyanobacterium</taxon>
    </lineage>
</organism>
<dbReference type="Proteomes" id="UP000010483">
    <property type="component" value="Chromosome"/>
</dbReference>
<sequence>MSKIEEVKGKIRDGDIDQAMAIAMSEALKIEIVTSSSQDGNFRSTVNLLENEIEHELGESLDGNNNSDQIKQLHFQEVENANQRILQNIQSLQTMFNLLQENS</sequence>